<keyword evidence="5" id="KW-1185">Reference proteome</keyword>
<dbReference type="InterPro" id="IPR019734">
    <property type="entry name" value="TPR_rpt"/>
</dbReference>
<evidence type="ECO:0000313" key="5">
    <source>
        <dbReference type="Proteomes" id="UP000321820"/>
    </source>
</evidence>
<proteinExistence type="predicted"/>
<name>A0A5B9EGN3_9BACT</name>
<gene>
    <name evidence="4" type="ORF">FTW19_06135</name>
</gene>
<dbReference type="Gene3D" id="1.25.40.10">
    <property type="entry name" value="Tetratricopeptide repeat domain"/>
    <property type="match status" value="2"/>
</dbReference>
<evidence type="ECO:0000256" key="3">
    <source>
        <dbReference type="SAM" id="SignalP"/>
    </source>
</evidence>
<feature type="region of interest" description="Disordered" evidence="2">
    <location>
        <begin position="29"/>
        <end position="49"/>
    </location>
</feature>
<evidence type="ECO:0000256" key="2">
    <source>
        <dbReference type="SAM" id="MobiDB-lite"/>
    </source>
</evidence>
<dbReference type="InterPro" id="IPR011990">
    <property type="entry name" value="TPR-like_helical_dom_sf"/>
</dbReference>
<accession>A0A5B9EGN3</accession>
<organism evidence="4 5">
    <name type="scientific">Terriglobus albidus</name>
    <dbReference type="NCBI Taxonomy" id="1592106"/>
    <lineage>
        <taxon>Bacteria</taxon>
        <taxon>Pseudomonadati</taxon>
        <taxon>Acidobacteriota</taxon>
        <taxon>Terriglobia</taxon>
        <taxon>Terriglobales</taxon>
        <taxon>Acidobacteriaceae</taxon>
        <taxon>Terriglobus</taxon>
    </lineage>
</organism>
<reference evidence="4 5" key="1">
    <citation type="submission" date="2019-08" db="EMBL/GenBank/DDBJ databases">
        <title>Complete genome sequence of Terriglobus albidus strain ORNL.</title>
        <authorList>
            <person name="Podar M."/>
        </authorList>
    </citation>
    <scope>NUCLEOTIDE SEQUENCE [LARGE SCALE GENOMIC DNA]</scope>
    <source>
        <strain evidence="4 5">ORNL</strain>
    </source>
</reference>
<evidence type="ECO:0000256" key="1">
    <source>
        <dbReference type="PROSITE-ProRule" id="PRU00339"/>
    </source>
</evidence>
<dbReference type="SUPFAM" id="SSF48452">
    <property type="entry name" value="TPR-like"/>
    <property type="match status" value="1"/>
</dbReference>
<dbReference type="KEGG" id="talb:FTW19_06135"/>
<dbReference type="AlphaFoldDB" id="A0A5B9EGN3"/>
<evidence type="ECO:0000313" key="4">
    <source>
        <dbReference type="EMBL" id="QEE31208.1"/>
    </source>
</evidence>
<feature type="chain" id="PRO_5022858802" evidence="3">
    <location>
        <begin position="24"/>
        <end position="385"/>
    </location>
</feature>
<keyword evidence="1" id="KW-0802">TPR repeat</keyword>
<feature type="signal peptide" evidence="3">
    <location>
        <begin position="1"/>
        <end position="23"/>
    </location>
</feature>
<keyword evidence="3" id="KW-0732">Signal</keyword>
<feature type="repeat" description="TPR" evidence="1">
    <location>
        <begin position="246"/>
        <end position="279"/>
    </location>
</feature>
<protein>
    <submittedName>
        <fullName evidence="4">Tetratricopeptide repeat protein</fullName>
    </submittedName>
</protein>
<dbReference type="Proteomes" id="UP000321820">
    <property type="component" value="Chromosome"/>
</dbReference>
<dbReference type="EMBL" id="CP042806">
    <property type="protein sequence ID" value="QEE31208.1"/>
    <property type="molecule type" value="Genomic_DNA"/>
</dbReference>
<dbReference type="OrthoDB" id="108250at2"/>
<dbReference type="PROSITE" id="PS50005">
    <property type="entry name" value="TPR"/>
    <property type="match status" value="1"/>
</dbReference>
<sequence length="385" mass="40590">MGVAFVALALSAPVAIVAQQAPASIHGHVQNPAGQAMTSGSIKLTKDRSSDEKSRKYAYTFPVDGTGNYKGSDVAPDTYVAIYFSADGRSIDFIDNVTLTSGQDKVVDIDMTRKEFTDKMTPEEKKQLEEFKKQNAAATAANAKVANLNQSLSAARASMSSKNYDEAANTMKAAVDAKPDEPILWFEYGNALLGQADTAAANDKKAGKPAATDPDVQAKYASAADAYKKVKELNATAKKPNPEIAGEALGNMGAAFAKSGKVDEANAAYEDAAKTNPAKAKTYYFNAAATFYNGQQLEAAAAAADKSIAADPNQAMAYYIKGQALIPKATVDPKTNKITAPPGTVEAYQQYLELDPNGAHAEEVKGILTGIGAEIKSSYKAGKKK</sequence>
<dbReference type="Pfam" id="PF13432">
    <property type="entry name" value="TPR_16"/>
    <property type="match status" value="2"/>
</dbReference>
<feature type="compositionally biased region" description="Polar residues" evidence="2">
    <location>
        <begin position="32"/>
        <end position="42"/>
    </location>
</feature>